<dbReference type="InterPro" id="IPR051734">
    <property type="entry name" value="VapB_TA_antitoxins"/>
</dbReference>
<comment type="caution">
    <text evidence="1">The sequence shown here is derived from an EMBL/GenBank/DDBJ whole genome shotgun (WGS) entry which is preliminary data.</text>
</comment>
<dbReference type="PANTHER" id="PTHR37550">
    <property type="entry name" value="ANTITOXIN VAPB1"/>
    <property type="match status" value="1"/>
</dbReference>
<evidence type="ECO:0000313" key="1">
    <source>
        <dbReference type="EMBL" id="NMG22201.1"/>
    </source>
</evidence>
<dbReference type="SUPFAM" id="SSF89447">
    <property type="entry name" value="AbrB/MazE/MraZ-like"/>
    <property type="match status" value="1"/>
</dbReference>
<evidence type="ECO:0000313" key="2">
    <source>
        <dbReference type="Proteomes" id="UP000718564"/>
    </source>
</evidence>
<dbReference type="InterPro" id="IPR047976">
    <property type="entry name" value="Anti_VapB2-like"/>
</dbReference>
<dbReference type="NCBIfam" id="NF040493">
    <property type="entry name" value="TA_anti_VapB"/>
    <property type="match status" value="1"/>
</dbReference>
<dbReference type="Gene3D" id="2.10.260.10">
    <property type="match status" value="1"/>
</dbReference>
<name>A0ABX1PF39_9CYAN</name>
<accession>A0ABX1PF39</accession>
<keyword evidence="2" id="KW-1185">Reference proteome</keyword>
<sequence length="76" mass="8763">MNTAKLLMNGENQTVVLPKEFQFQGNEVYIKKIGNAVVLISKENPWQTLFDATELFSEDFMENREQPSLEVKEALK</sequence>
<dbReference type="InterPro" id="IPR037914">
    <property type="entry name" value="SpoVT-AbrB_sf"/>
</dbReference>
<dbReference type="GO" id="GO:0003677">
    <property type="term" value="F:DNA binding"/>
    <property type="evidence" value="ECO:0007669"/>
    <property type="project" value="UniProtKB-KW"/>
</dbReference>
<dbReference type="Proteomes" id="UP000718564">
    <property type="component" value="Unassembled WGS sequence"/>
</dbReference>
<dbReference type="PANTHER" id="PTHR37550:SF3">
    <property type="entry name" value="ANTITOXIN VAPB1"/>
    <property type="match status" value="1"/>
</dbReference>
<keyword evidence="1" id="KW-0238">DNA-binding</keyword>
<organism evidence="1 2">
    <name type="scientific">Brasilonema bromeliae SPC951</name>
    <dbReference type="NCBI Taxonomy" id="385972"/>
    <lineage>
        <taxon>Bacteria</taxon>
        <taxon>Bacillati</taxon>
        <taxon>Cyanobacteriota</taxon>
        <taxon>Cyanophyceae</taxon>
        <taxon>Nostocales</taxon>
        <taxon>Scytonemataceae</taxon>
        <taxon>Brasilonema</taxon>
        <taxon>Bromeliae group (in: Brasilonema)</taxon>
    </lineage>
</organism>
<proteinExistence type="predicted"/>
<reference evidence="1 2" key="1">
    <citation type="submission" date="2018-06" db="EMBL/GenBank/DDBJ databases">
        <title>Comparative genomics of Brasilonema spp. strains.</title>
        <authorList>
            <person name="Alvarenga D.O."/>
            <person name="Fiore M.F."/>
            <person name="Varani A.M."/>
        </authorList>
    </citation>
    <scope>NUCLEOTIDE SEQUENCE [LARGE SCALE GENOMIC DNA]</scope>
    <source>
        <strain evidence="1 2">SPC951</strain>
    </source>
</reference>
<protein>
    <submittedName>
        <fullName evidence="1">AbrB/MazE/SpoVT family DNA-binding domain-containing protein</fullName>
    </submittedName>
</protein>
<dbReference type="RefSeq" id="WP_169157413.1">
    <property type="nucleotide sequence ID" value="NZ_CAWPJE010000229.1"/>
</dbReference>
<gene>
    <name evidence="1" type="ORF">DP116_23205</name>
</gene>
<dbReference type="EMBL" id="QMEB01000231">
    <property type="protein sequence ID" value="NMG22201.1"/>
    <property type="molecule type" value="Genomic_DNA"/>
</dbReference>